<protein>
    <submittedName>
        <fullName evidence="3">PEP-CTERM sorting domain-containing protein</fullName>
    </submittedName>
</protein>
<feature type="chain" id="PRO_5038002543" evidence="1">
    <location>
        <begin position="24"/>
        <end position="188"/>
    </location>
</feature>
<evidence type="ECO:0000256" key="1">
    <source>
        <dbReference type="SAM" id="SignalP"/>
    </source>
</evidence>
<gene>
    <name evidence="3" type="ORF">J0A66_08620</name>
</gene>
<accession>A0A939DP02</accession>
<dbReference type="RefSeq" id="WP_206573396.1">
    <property type="nucleotide sequence ID" value="NZ_JAFKCV010000004.1"/>
</dbReference>
<dbReference type="Pfam" id="PF07589">
    <property type="entry name" value="PEP-CTERM"/>
    <property type="match status" value="1"/>
</dbReference>
<proteinExistence type="predicted"/>
<evidence type="ECO:0000313" key="4">
    <source>
        <dbReference type="Proteomes" id="UP000664654"/>
    </source>
</evidence>
<feature type="signal peptide" evidence="1">
    <location>
        <begin position="1"/>
        <end position="23"/>
    </location>
</feature>
<dbReference type="EMBL" id="JAFKCV010000004">
    <property type="protein sequence ID" value="MBN7825281.1"/>
    <property type="molecule type" value="Genomic_DNA"/>
</dbReference>
<dbReference type="AlphaFoldDB" id="A0A939DP02"/>
<keyword evidence="1" id="KW-0732">Signal</keyword>
<keyword evidence="4" id="KW-1185">Reference proteome</keyword>
<name>A0A939DP02_9ALTE</name>
<evidence type="ECO:0000259" key="2">
    <source>
        <dbReference type="Pfam" id="PF07589"/>
    </source>
</evidence>
<dbReference type="InterPro" id="IPR013424">
    <property type="entry name" value="Ice-binding_C"/>
</dbReference>
<sequence>MLMKKVFGVVATICCLTTFSANANIIVTWENSGGDLVIRWDGFIDNWTRTNNFDENLVIMQSGNGMHALGGNVDLIWTGSSHNWFSAGGTSLSGGILAGDSFGTSGNYNWVYMPGNYAGEVISGSATFLGAGNYVDLGYFFAGSRDLGFGENDNIIFQAYQPTSVPEPAMLGLFSLALLVLGRFKRRQ</sequence>
<comment type="caution">
    <text evidence="3">The sequence shown here is derived from an EMBL/GenBank/DDBJ whole genome shotgun (WGS) entry which is preliminary data.</text>
</comment>
<organism evidence="3 4">
    <name type="scientific">Bowmanella dokdonensis</name>
    <dbReference type="NCBI Taxonomy" id="751969"/>
    <lineage>
        <taxon>Bacteria</taxon>
        <taxon>Pseudomonadati</taxon>
        <taxon>Pseudomonadota</taxon>
        <taxon>Gammaproteobacteria</taxon>
        <taxon>Alteromonadales</taxon>
        <taxon>Alteromonadaceae</taxon>
        <taxon>Bowmanella</taxon>
    </lineage>
</organism>
<feature type="domain" description="Ice-binding protein C-terminal" evidence="2">
    <location>
        <begin position="164"/>
        <end position="187"/>
    </location>
</feature>
<dbReference type="NCBIfam" id="TIGR02595">
    <property type="entry name" value="PEP_CTERM"/>
    <property type="match status" value="1"/>
</dbReference>
<reference evidence="3" key="1">
    <citation type="submission" date="2021-03" db="EMBL/GenBank/DDBJ databases">
        <title>novel species isolated from a fishpond in China.</title>
        <authorList>
            <person name="Lu H."/>
            <person name="Cai Z."/>
        </authorList>
    </citation>
    <scope>NUCLEOTIDE SEQUENCE</scope>
    <source>
        <strain evidence="3">JCM 30855</strain>
    </source>
</reference>
<dbReference type="Proteomes" id="UP000664654">
    <property type="component" value="Unassembled WGS sequence"/>
</dbReference>
<evidence type="ECO:0000313" key="3">
    <source>
        <dbReference type="EMBL" id="MBN7825281.1"/>
    </source>
</evidence>